<keyword evidence="2" id="KW-0808">Transferase</keyword>
<dbReference type="GO" id="GO:0006396">
    <property type="term" value="P:RNA processing"/>
    <property type="evidence" value="ECO:0007669"/>
    <property type="project" value="InterPro"/>
</dbReference>
<feature type="domain" description="tRNA/rRNA methyltransferase SpoU type" evidence="3">
    <location>
        <begin position="63"/>
        <end position="201"/>
    </location>
</feature>
<dbReference type="GO" id="GO:0032259">
    <property type="term" value="P:methylation"/>
    <property type="evidence" value="ECO:0007669"/>
    <property type="project" value="UniProtKB-KW"/>
</dbReference>
<dbReference type="InterPro" id="IPR001537">
    <property type="entry name" value="SpoU_MeTrfase"/>
</dbReference>
<dbReference type="PANTHER" id="PTHR43191:SF2">
    <property type="entry name" value="RRNA METHYLTRANSFERASE 3, MITOCHONDRIAL"/>
    <property type="match status" value="1"/>
</dbReference>
<dbReference type="GO" id="GO:0008173">
    <property type="term" value="F:RNA methyltransferase activity"/>
    <property type="evidence" value="ECO:0007669"/>
    <property type="project" value="InterPro"/>
</dbReference>
<dbReference type="PANTHER" id="PTHR43191">
    <property type="entry name" value="RRNA METHYLTRANSFERASE 3"/>
    <property type="match status" value="1"/>
</dbReference>
<reference evidence="4" key="1">
    <citation type="submission" date="2018-06" db="EMBL/GenBank/DDBJ databases">
        <authorList>
            <person name="Zhirakovskaya E."/>
        </authorList>
    </citation>
    <scope>NUCLEOTIDE SEQUENCE</scope>
</reference>
<dbReference type="EMBL" id="UOFG01000107">
    <property type="protein sequence ID" value="VAW60076.1"/>
    <property type="molecule type" value="Genomic_DNA"/>
</dbReference>
<dbReference type="Gene3D" id="3.40.1280.10">
    <property type="match status" value="1"/>
</dbReference>
<keyword evidence="1" id="KW-0489">Methyltransferase</keyword>
<dbReference type="GO" id="GO:0003723">
    <property type="term" value="F:RNA binding"/>
    <property type="evidence" value="ECO:0007669"/>
    <property type="project" value="InterPro"/>
</dbReference>
<evidence type="ECO:0000313" key="4">
    <source>
        <dbReference type="EMBL" id="VAW60076.1"/>
    </source>
</evidence>
<dbReference type="InterPro" id="IPR029028">
    <property type="entry name" value="Alpha/beta_knot_MTases"/>
</dbReference>
<dbReference type="CDD" id="cd18082">
    <property type="entry name" value="SpoU-like_family"/>
    <property type="match status" value="1"/>
</dbReference>
<accession>A0A3B0XUS9</accession>
<organism evidence="4">
    <name type="scientific">hydrothermal vent metagenome</name>
    <dbReference type="NCBI Taxonomy" id="652676"/>
    <lineage>
        <taxon>unclassified sequences</taxon>
        <taxon>metagenomes</taxon>
        <taxon>ecological metagenomes</taxon>
    </lineage>
</organism>
<dbReference type="SUPFAM" id="SSF75217">
    <property type="entry name" value="alpha/beta knot"/>
    <property type="match status" value="1"/>
</dbReference>
<protein>
    <recommendedName>
        <fullName evidence="3">tRNA/rRNA methyltransferase SpoU type domain-containing protein</fullName>
    </recommendedName>
</protein>
<dbReference type="InterPro" id="IPR029026">
    <property type="entry name" value="tRNA_m1G_MTases_N"/>
</dbReference>
<proteinExistence type="predicted"/>
<dbReference type="AlphaFoldDB" id="A0A3B0XUS9"/>
<evidence type="ECO:0000259" key="3">
    <source>
        <dbReference type="Pfam" id="PF00588"/>
    </source>
</evidence>
<sequence length="210" mass="23681">MIARVLDITAYSEQLYRKNIDNREEKTMTAQNKMNAGKQITGQALYTRQKNNVQSSAHRHAPTIICDGLQTPENLGSILRIADAAGSKKIILLDSKLDLENKKLSKIARSTEKYISIEKCSLQHIKQHHSDYKALFALEITDRSENIYETRISHCDAILLGHEATGIREEALALCHSAIHLPMFGTNGSMNISHALAICLYEWRRQQHSA</sequence>
<evidence type="ECO:0000256" key="1">
    <source>
        <dbReference type="ARBA" id="ARBA00022603"/>
    </source>
</evidence>
<dbReference type="InterPro" id="IPR051259">
    <property type="entry name" value="rRNA_Methyltransferase"/>
</dbReference>
<evidence type="ECO:0000256" key="2">
    <source>
        <dbReference type="ARBA" id="ARBA00022679"/>
    </source>
</evidence>
<dbReference type="Pfam" id="PF00588">
    <property type="entry name" value="SpoU_methylase"/>
    <property type="match status" value="1"/>
</dbReference>
<name>A0A3B0XUS9_9ZZZZ</name>
<gene>
    <name evidence="4" type="ORF">MNBD_GAMMA11-1294</name>
</gene>